<evidence type="ECO:0000313" key="3">
    <source>
        <dbReference type="EMBL" id="QOR62871.1"/>
    </source>
</evidence>
<name>A0A7M1S7B5_9BACT</name>
<dbReference type="InterPro" id="IPR026881">
    <property type="entry name" value="WYL_dom"/>
</dbReference>
<sequence length="300" mass="34255">MSHKKHPQPVERIVNILKRLYAFERLRASRIAMEYGVSTKTISRDMKKIGKIIPLISKRGIYRIDTSKMAHLNSLPSAMLHSFASNAGLSIDCLQGSEESIPVISFAIAYDGIPKEIAEEIIESIEKGCKCRFVYTNNQGISSIKTVSPVKLYTAKGKWYLLAKDDVRSEVRPFDFLKIREFELLSGVPHDLTQAEIEEANNRASVWTSSGQKPFEVRLHVSAYAKRYLLEVPLHKSQTLESPHTDGTATFTYQITHNMELLPEIKNWIPHIQVIEPKELRAALREDVENFLRQMDEMDI</sequence>
<evidence type="ECO:0000313" key="4">
    <source>
        <dbReference type="Proteomes" id="UP000595074"/>
    </source>
</evidence>
<dbReference type="Gene3D" id="1.10.10.10">
    <property type="entry name" value="Winged helix-like DNA-binding domain superfamily/Winged helix DNA-binding domain"/>
    <property type="match status" value="1"/>
</dbReference>
<dbReference type="PANTHER" id="PTHR34580:SF3">
    <property type="entry name" value="PROTEIN PAFB"/>
    <property type="match status" value="1"/>
</dbReference>
<feature type="domain" description="WCX" evidence="2">
    <location>
        <begin position="214"/>
        <end position="290"/>
    </location>
</feature>
<dbReference type="AlphaFoldDB" id="A0A7M1S7B5"/>
<dbReference type="InterPro" id="IPR036388">
    <property type="entry name" value="WH-like_DNA-bd_sf"/>
</dbReference>
<keyword evidence="4" id="KW-1185">Reference proteome</keyword>
<dbReference type="InterPro" id="IPR057727">
    <property type="entry name" value="WCX_dom"/>
</dbReference>
<organism evidence="3 4">
    <name type="scientific">Sulfurovum indicum</name>
    <dbReference type="NCBI Taxonomy" id="2779528"/>
    <lineage>
        <taxon>Bacteria</taxon>
        <taxon>Pseudomonadati</taxon>
        <taxon>Campylobacterota</taxon>
        <taxon>Epsilonproteobacteria</taxon>
        <taxon>Campylobacterales</taxon>
        <taxon>Sulfurovaceae</taxon>
        <taxon>Sulfurovum</taxon>
    </lineage>
</organism>
<dbReference type="Pfam" id="PF25583">
    <property type="entry name" value="WCX"/>
    <property type="match status" value="1"/>
</dbReference>
<dbReference type="Proteomes" id="UP000595074">
    <property type="component" value="Chromosome"/>
</dbReference>
<dbReference type="InterPro" id="IPR051534">
    <property type="entry name" value="CBASS_pafABC_assoc_protein"/>
</dbReference>
<dbReference type="RefSeq" id="WP_197549688.1">
    <property type="nucleotide sequence ID" value="NZ_CP063164.1"/>
</dbReference>
<feature type="domain" description="WYL" evidence="1">
    <location>
        <begin position="117"/>
        <end position="183"/>
    </location>
</feature>
<evidence type="ECO:0000259" key="1">
    <source>
        <dbReference type="Pfam" id="PF13280"/>
    </source>
</evidence>
<gene>
    <name evidence="3" type="ORF">IMZ28_05255</name>
</gene>
<dbReference type="EMBL" id="CP063164">
    <property type="protein sequence ID" value="QOR62871.1"/>
    <property type="molecule type" value="Genomic_DNA"/>
</dbReference>
<dbReference type="PANTHER" id="PTHR34580">
    <property type="match status" value="1"/>
</dbReference>
<evidence type="ECO:0000259" key="2">
    <source>
        <dbReference type="Pfam" id="PF25583"/>
    </source>
</evidence>
<proteinExistence type="predicted"/>
<dbReference type="KEGG" id="sinu:IMZ28_05255"/>
<dbReference type="Pfam" id="PF13280">
    <property type="entry name" value="WYL"/>
    <property type="match status" value="1"/>
</dbReference>
<reference evidence="3 4" key="1">
    <citation type="submission" date="2020-10" db="EMBL/GenBank/DDBJ databases">
        <title>The genome of sulfurovum sp.</title>
        <authorList>
            <person name="Xie S."/>
            <person name="Shao Z."/>
            <person name="Jiang L."/>
        </authorList>
    </citation>
    <scope>NUCLEOTIDE SEQUENCE [LARGE SCALE GENOMIC DNA]</scope>
    <source>
        <strain evidence="3 4">ST-419</strain>
    </source>
</reference>
<dbReference type="PROSITE" id="PS52050">
    <property type="entry name" value="WYL"/>
    <property type="match status" value="1"/>
</dbReference>
<protein>
    <submittedName>
        <fullName evidence="3">WYL domain-containing protein</fullName>
    </submittedName>
</protein>
<accession>A0A7M1S7B5</accession>